<feature type="transmembrane region" description="Helical" evidence="1">
    <location>
        <begin position="21"/>
        <end position="43"/>
    </location>
</feature>
<dbReference type="AlphaFoldDB" id="A0A4Y2GXA0"/>
<keyword evidence="1" id="KW-0472">Membrane</keyword>
<sequence length="143" mass="16182">MSIRALLKRYHSDRDAAASSNVLFIAHLSLEVLKLASLFVSFADPSFIILRSVNDIGLVLHAAEVSVRTFELVGCTVYTRIAGSYSCVFWYNLPLLSTFPSLVFIVPSVVLSIWLYSRVRQTHLECKSEEERCECCFLRCLAR</sequence>
<reference evidence="2 3" key="1">
    <citation type="journal article" date="2019" name="Sci. Rep.">
        <title>Orb-weaving spider Araneus ventricosus genome elucidates the spidroin gene catalogue.</title>
        <authorList>
            <person name="Kono N."/>
            <person name="Nakamura H."/>
            <person name="Ohtoshi R."/>
            <person name="Moran D.A.P."/>
            <person name="Shinohara A."/>
            <person name="Yoshida Y."/>
            <person name="Fujiwara M."/>
            <person name="Mori M."/>
            <person name="Tomita M."/>
            <person name="Arakawa K."/>
        </authorList>
    </citation>
    <scope>NUCLEOTIDE SEQUENCE [LARGE SCALE GENOMIC DNA]</scope>
</reference>
<dbReference type="Proteomes" id="UP000499080">
    <property type="component" value="Unassembled WGS sequence"/>
</dbReference>
<name>A0A4Y2GXA0_ARAVE</name>
<keyword evidence="1" id="KW-1133">Transmembrane helix</keyword>
<organism evidence="2 3">
    <name type="scientific">Araneus ventricosus</name>
    <name type="common">Orbweaver spider</name>
    <name type="synonym">Epeira ventricosa</name>
    <dbReference type="NCBI Taxonomy" id="182803"/>
    <lineage>
        <taxon>Eukaryota</taxon>
        <taxon>Metazoa</taxon>
        <taxon>Ecdysozoa</taxon>
        <taxon>Arthropoda</taxon>
        <taxon>Chelicerata</taxon>
        <taxon>Arachnida</taxon>
        <taxon>Araneae</taxon>
        <taxon>Araneomorphae</taxon>
        <taxon>Entelegynae</taxon>
        <taxon>Araneoidea</taxon>
        <taxon>Araneidae</taxon>
        <taxon>Araneus</taxon>
    </lineage>
</organism>
<dbReference type="EMBL" id="BGPR01001644">
    <property type="protein sequence ID" value="GBM58652.1"/>
    <property type="molecule type" value="Genomic_DNA"/>
</dbReference>
<evidence type="ECO:0000313" key="2">
    <source>
        <dbReference type="EMBL" id="GBM58652.1"/>
    </source>
</evidence>
<accession>A0A4Y2GXA0</accession>
<evidence type="ECO:0000313" key="3">
    <source>
        <dbReference type="Proteomes" id="UP000499080"/>
    </source>
</evidence>
<keyword evidence="3" id="KW-1185">Reference proteome</keyword>
<gene>
    <name evidence="2" type="ORF">AVEN_251921_1</name>
</gene>
<feature type="transmembrane region" description="Helical" evidence="1">
    <location>
        <begin position="99"/>
        <end position="117"/>
    </location>
</feature>
<protein>
    <submittedName>
        <fullName evidence="2">Uncharacterized protein</fullName>
    </submittedName>
</protein>
<keyword evidence="1" id="KW-0812">Transmembrane</keyword>
<evidence type="ECO:0000256" key="1">
    <source>
        <dbReference type="SAM" id="Phobius"/>
    </source>
</evidence>
<proteinExistence type="predicted"/>
<comment type="caution">
    <text evidence="2">The sequence shown here is derived from an EMBL/GenBank/DDBJ whole genome shotgun (WGS) entry which is preliminary data.</text>
</comment>